<dbReference type="Pfam" id="PF00583">
    <property type="entry name" value="Acetyltransf_1"/>
    <property type="match status" value="1"/>
</dbReference>
<dbReference type="EMBL" id="BHYK01000005">
    <property type="protein sequence ID" value="GCD09594.1"/>
    <property type="molecule type" value="Genomic_DNA"/>
</dbReference>
<evidence type="ECO:0000313" key="4">
    <source>
        <dbReference type="EMBL" id="GCD09594.1"/>
    </source>
</evidence>
<accession>A0A401UJ72</accession>
<dbReference type="Gene3D" id="3.40.630.30">
    <property type="match status" value="1"/>
</dbReference>
<comment type="caution">
    <text evidence="4">The sequence shown here is derived from an EMBL/GenBank/DDBJ whole genome shotgun (WGS) entry which is preliminary data.</text>
</comment>
<proteinExistence type="predicted"/>
<gene>
    <name evidence="4" type="ORF">Ctaglu_12170</name>
</gene>
<dbReference type="InterPro" id="IPR050680">
    <property type="entry name" value="YpeA/RimI_acetyltransf"/>
</dbReference>
<name>A0A401UJ72_9CLOT</name>
<keyword evidence="1 4" id="KW-0808">Transferase</keyword>
<dbReference type="RefSeq" id="WP_124999151.1">
    <property type="nucleotide sequence ID" value="NZ_BHYK01000005.1"/>
</dbReference>
<keyword evidence="5" id="KW-1185">Reference proteome</keyword>
<feature type="domain" description="N-acetyltransferase" evidence="3">
    <location>
        <begin position="154"/>
        <end position="290"/>
    </location>
</feature>
<dbReference type="Proteomes" id="UP000287872">
    <property type="component" value="Unassembled WGS sequence"/>
</dbReference>
<organism evidence="4 5">
    <name type="scientific">Clostridium tagluense</name>
    <dbReference type="NCBI Taxonomy" id="360422"/>
    <lineage>
        <taxon>Bacteria</taxon>
        <taxon>Bacillati</taxon>
        <taxon>Bacillota</taxon>
        <taxon>Clostridia</taxon>
        <taxon>Eubacteriales</taxon>
        <taxon>Clostridiaceae</taxon>
        <taxon>Clostridium</taxon>
    </lineage>
</organism>
<dbReference type="InterPro" id="IPR000182">
    <property type="entry name" value="GNAT_dom"/>
</dbReference>
<evidence type="ECO:0000313" key="5">
    <source>
        <dbReference type="Proteomes" id="UP000287872"/>
    </source>
</evidence>
<protein>
    <submittedName>
        <fullName evidence="4">N-acetyltransferase</fullName>
    </submittedName>
</protein>
<sequence length="290" mass="34196">MYKSISLTLKNINKFRKIYQFNTNFSLSNQDFFQLYDNSNIIQRMFLRKNVNLLLEKNTYIGYIWFEKHNKHHSSINSINVIGDNNSIYYYETLIGPLKNDSLITYECEDNAVNIDILSKLGFTRAKGFMELEKQCTEYISTAQPRNISFSIVEKNKDEKARCLLQNDIFNNDDRIPIDIEDIYYDEAQEYYFDKGAIFIELDKIPIGYGQIIIEDKVAIIVNFGIIKKYRKEGYGKVLLCYLLNIARENDFSKVSLKVDSNNVDAFRLYSSLGFNIKRELYTWEKTRLQ</sequence>
<dbReference type="OrthoDB" id="1910906at2"/>
<dbReference type="CDD" id="cd04301">
    <property type="entry name" value="NAT_SF"/>
    <property type="match status" value="1"/>
</dbReference>
<evidence type="ECO:0000259" key="3">
    <source>
        <dbReference type="PROSITE" id="PS51186"/>
    </source>
</evidence>
<dbReference type="PANTHER" id="PTHR43420">
    <property type="entry name" value="ACETYLTRANSFERASE"/>
    <property type="match status" value="1"/>
</dbReference>
<reference evidence="4 5" key="1">
    <citation type="submission" date="2018-11" db="EMBL/GenBank/DDBJ databases">
        <title>Genome sequencing and assembly of Clostridium tagluense strain A121.</title>
        <authorList>
            <person name="Murakami T."/>
            <person name="Segawa T."/>
            <person name="Shcherbakova V.A."/>
            <person name="Mori H."/>
            <person name="Yoshimura Y."/>
        </authorList>
    </citation>
    <scope>NUCLEOTIDE SEQUENCE [LARGE SCALE GENOMIC DNA]</scope>
    <source>
        <strain evidence="4 5">A121</strain>
    </source>
</reference>
<evidence type="ECO:0000256" key="2">
    <source>
        <dbReference type="ARBA" id="ARBA00023315"/>
    </source>
</evidence>
<evidence type="ECO:0000256" key="1">
    <source>
        <dbReference type="ARBA" id="ARBA00022679"/>
    </source>
</evidence>
<dbReference type="InterPro" id="IPR016181">
    <property type="entry name" value="Acyl_CoA_acyltransferase"/>
</dbReference>
<dbReference type="PROSITE" id="PS51186">
    <property type="entry name" value="GNAT"/>
    <property type="match status" value="1"/>
</dbReference>
<dbReference type="GO" id="GO:0016747">
    <property type="term" value="F:acyltransferase activity, transferring groups other than amino-acyl groups"/>
    <property type="evidence" value="ECO:0007669"/>
    <property type="project" value="InterPro"/>
</dbReference>
<dbReference type="SUPFAM" id="SSF55729">
    <property type="entry name" value="Acyl-CoA N-acyltransferases (Nat)"/>
    <property type="match status" value="1"/>
</dbReference>
<dbReference type="AlphaFoldDB" id="A0A401UJ72"/>
<dbReference type="PANTHER" id="PTHR43420:SF12">
    <property type="entry name" value="N-ACETYLTRANSFERASE DOMAIN-CONTAINING PROTEIN"/>
    <property type="match status" value="1"/>
</dbReference>
<keyword evidence="2" id="KW-0012">Acyltransferase</keyword>